<evidence type="ECO:0000313" key="2">
    <source>
        <dbReference type="EMBL" id="MBB5139225.1"/>
    </source>
</evidence>
<keyword evidence="3" id="KW-1185">Reference proteome</keyword>
<dbReference type="CDD" id="cd01832">
    <property type="entry name" value="SGNH_hydrolase_like_1"/>
    <property type="match status" value="1"/>
</dbReference>
<sequence>MSAAAAPVLVTLGDSVTLGIGDPEPGGGWRGWAPMLAGALAAPGGGAVELHNLAVSGALVRDVLGVQLPRAVGLRPALATVLVGVNDTLRGRFDLAGAADGLDRVIVGLREAGALVLTCTLPDPGLMLGVPEVVRRPLAHRMRALNGVLECLALRHGTVHVDLARHPALYDRSMWGVDRLHPGERGHRLLARLFATAFAEHGVPLRALPDPEPDRPPAGAWAGARWMATKGTGWLWRRSRDLLPDLARLVLAEWRHRVRPGGPAPDGGLRRELAALLCAACAARQGLGVVEP</sequence>
<name>A0A840PTG8_9ACTN</name>
<dbReference type="EMBL" id="JACHGN010000028">
    <property type="protein sequence ID" value="MBB5139225.1"/>
    <property type="molecule type" value="Genomic_DNA"/>
</dbReference>
<dbReference type="SUPFAM" id="SSF52266">
    <property type="entry name" value="SGNH hydrolase"/>
    <property type="match status" value="1"/>
</dbReference>
<comment type="caution">
    <text evidence="2">The sequence shown here is derived from an EMBL/GenBank/DDBJ whole genome shotgun (WGS) entry which is preliminary data.</text>
</comment>
<dbReference type="PANTHER" id="PTHR43784">
    <property type="entry name" value="GDSL-LIKE LIPASE/ACYLHYDROLASE, PUTATIVE (AFU_ORTHOLOGUE AFUA_2G00820)-RELATED"/>
    <property type="match status" value="1"/>
</dbReference>
<dbReference type="AlphaFoldDB" id="A0A840PTG8"/>
<accession>A0A840PTG8</accession>
<dbReference type="Pfam" id="PF13472">
    <property type="entry name" value="Lipase_GDSL_2"/>
    <property type="match status" value="1"/>
</dbReference>
<evidence type="ECO:0000313" key="3">
    <source>
        <dbReference type="Proteomes" id="UP000578449"/>
    </source>
</evidence>
<dbReference type="Gene3D" id="3.40.50.1110">
    <property type="entry name" value="SGNH hydrolase"/>
    <property type="match status" value="1"/>
</dbReference>
<feature type="domain" description="SGNH hydrolase-type esterase" evidence="1">
    <location>
        <begin position="12"/>
        <end position="189"/>
    </location>
</feature>
<proteinExistence type="predicted"/>
<gene>
    <name evidence="2" type="ORF">HNP84_008988</name>
</gene>
<protein>
    <submittedName>
        <fullName evidence="2">Lysophospholipase L1-like esterase</fullName>
    </submittedName>
</protein>
<dbReference type="InterPro" id="IPR053140">
    <property type="entry name" value="GDSL_Rv0518-like"/>
</dbReference>
<evidence type="ECO:0000259" key="1">
    <source>
        <dbReference type="Pfam" id="PF13472"/>
    </source>
</evidence>
<dbReference type="InterPro" id="IPR036514">
    <property type="entry name" value="SGNH_hydro_sf"/>
</dbReference>
<dbReference type="RefSeq" id="WP_185056066.1">
    <property type="nucleotide sequence ID" value="NZ_BAABIX010000026.1"/>
</dbReference>
<dbReference type="Proteomes" id="UP000578449">
    <property type="component" value="Unassembled WGS sequence"/>
</dbReference>
<dbReference type="InterPro" id="IPR013830">
    <property type="entry name" value="SGNH_hydro"/>
</dbReference>
<organism evidence="2 3">
    <name type="scientific">Thermocatellispora tengchongensis</name>
    <dbReference type="NCBI Taxonomy" id="1073253"/>
    <lineage>
        <taxon>Bacteria</taxon>
        <taxon>Bacillati</taxon>
        <taxon>Actinomycetota</taxon>
        <taxon>Actinomycetes</taxon>
        <taxon>Streptosporangiales</taxon>
        <taxon>Streptosporangiaceae</taxon>
        <taxon>Thermocatellispora</taxon>
    </lineage>
</organism>
<dbReference type="PANTHER" id="PTHR43784:SF2">
    <property type="entry name" value="GDSL-LIKE LIPASE_ACYLHYDROLASE, PUTATIVE (AFU_ORTHOLOGUE AFUA_2G00820)-RELATED"/>
    <property type="match status" value="1"/>
</dbReference>
<reference evidence="2 3" key="1">
    <citation type="submission" date="2020-08" db="EMBL/GenBank/DDBJ databases">
        <title>Genomic Encyclopedia of Type Strains, Phase IV (KMG-IV): sequencing the most valuable type-strain genomes for metagenomic binning, comparative biology and taxonomic classification.</title>
        <authorList>
            <person name="Goeker M."/>
        </authorList>
    </citation>
    <scope>NUCLEOTIDE SEQUENCE [LARGE SCALE GENOMIC DNA]</scope>
    <source>
        <strain evidence="2 3">DSM 45615</strain>
    </source>
</reference>